<feature type="transmembrane region" description="Helical" evidence="8">
    <location>
        <begin position="465"/>
        <end position="489"/>
    </location>
</feature>
<dbReference type="GO" id="GO:0055085">
    <property type="term" value="P:transmembrane transport"/>
    <property type="evidence" value="ECO:0007669"/>
    <property type="project" value="InterPro"/>
</dbReference>
<accession>A0A0H5BCD7</accession>
<evidence type="ECO:0000256" key="8">
    <source>
        <dbReference type="RuleBase" id="RU363032"/>
    </source>
</evidence>
<keyword evidence="7 8" id="KW-0472">Membrane</keyword>
<name>A0A0H5BCD7_BLAVI</name>
<reference evidence="10" key="1">
    <citation type="journal article" date="2015" name="Genome Announc.">
        <title>Complete Genome Sequence of the Bacteriochlorophyll b-Producing Photosynthetic Bacterium Blastochloris viridis.</title>
        <authorList>
            <person name="Tsukatani Y."/>
            <person name="Hirose Y."/>
            <person name="Harada J."/>
            <person name="Misawa N."/>
            <person name="Mori K."/>
            <person name="Inoue K."/>
            <person name="Tamiaki H."/>
        </authorList>
    </citation>
    <scope>NUCLEOTIDE SEQUENCE [LARGE SCALE GENOMIC DNA]</scope>
    <source>
        <strain evidence="10">DSM 133</strain>
    </source>
</reference>
<evidence type="ECO:0000256" key="4">
    <source>
        <dbReference type="ARBA" id="ARBA00022519"/>
    </source>
</evidence>
<feature type="transmembrane region" description="Helical" evidence="8">
    <location>
        <begin position="190"/>
        <end position="212"/>
    </location>
</feature>
<proteinExistence type="inferred from homology"/>
<feature type="transmembrane region" description="Helical" evidence="8">
    <location>
        <begin position="526"/>
        <end position="546"/>
    </location>
</feature>
<feature type="transmembrane region" description="Helical" evidence="8">
    <location>
        <begin position="95"/>
        <end position="113"/>
    </location>
</feature>
<keyword evidence="6 8" id="KW-1133">Transmembrane helix</keyword>
<dbReference type="InterPro" id="IPR000515">
    <property type="entry name" value="MetI-like"/>
</dbReference>
<dbReference type="EMBL" id="LN907867">
    <property type="protein sequence ID" value="CUU42877.1"/>
    <property type="molecule type" value="Genomic_DNA"/>
</dbReference>
<dbReference type="PROSITE" id="PS50928">
    <property type="entry name" value="ABC_TM1"/>
    <property type="match status" value="2"/>
</dbReference>
<feature type="transmembrane region" description="Helical" evidence="8">
    <location>
        <begin position="148"/>
        <end position="169"/>
    </location>
</feature>
<evidence type="ECO:0000313" key="11">
    <source>
        <dbReference type="EMBL" id="CUU42877.1"/>
    </source>
</evidence>
<evidence type="ECO:0000256" key="7">
    <source>
        <dbReference type="ARBA" id="ARBA00023136"/>
    </source>
</evidence>
<evidence type="ECO:0000256" key="6">
    <source>
        <dbReference type="ARBA" id="ARBA00022989"/>
    </source>
</evidence>
<evidence type="ECO:0000256" key="3">
    <source>
        <dbReference type="ARBA" id="ARBA00022475"/>
    </source>
</evidence>
<evidence type="ECO:0000256" key="5">
    <source>
        <dbReference type="ARBA" id="ARBA00022692"/>
    </source>
</evidence>
<feature type="transmembrane region" description="Helical" evidence="8">
    <location>
        <begin position="243"/>
        <end position="263"/>
    </location>
</feature>
<keyword evidence="2 8" id="KW-0813">Transport</keyword>
<dbReference type="STRING" id="1079.BVIR_2446"/>
<evidence type="ECO:0000259" key="9">
    <source>
        <dbReference type="PROSITE" id="PS50928"/>
    </source>
</evidence>
<dbReference type="PATRIC" id="fig|1079.6.peg.2556"/>
<keyword evidence="12" id="KW-1185">Reference proteome</keyword>
<reference evidence="11" key="2">
    <citation type="submission" date="2015-11" db="EMBL/GenBank/DDBJ databases">
        <authorList>
            <person name="Zhang Y."/>
            <person name="Guo Z."/>
        </authorList>
    </citation>
    <scope>NUCLEOTIDE SEQUENCE</scope>
    <source>
        <strain evidence="11">1</strain>
    </source>
</reference>
<sequence>MAAAPAAEHRGPGGFAWIGLCAALIAGAPIGALGILALQGNAAHWLHLATAVVPYALHETAVLLGGVTVFVVVVGTGTAWLVTAYAFPGRRMLEVALLLPLAFPAYVMAYAWIDLMHPIGPLQSGLRALLGIERPAELRLPDLRSLPGAVLVFGLALYPYVYVAARAAFLARMTTLTEAARTLGAGPGRVFGRVALPLAWPAIAAGTSLVLMETLNDVGAAEFLGVTTLTTTVYSTWVNRSDLAGAAQIALAMLAIVLALVLAERTARGARSFAVGGGAQRALPPRRVDGIAGLGLLALGALVVALGFGLPTGHLAWQAALRLAEGHGGATLLPAIGNTLLVAVLATVAAVLTGLVLVEGRRLHPGSRLHAAVLRVATSGYAVPGTVLAVGLLVVLGGFDRAARAVVEFAGGAPTGLLVSASIGAVVLAYVVRFVRLAATQVETGLERIPPTLDQSARSLGRTPAGVMSAIHLPLLRASLAGAALLVFVDCMKELPATLLLRPLNFDTLATLLYGEAARGTYEDGAIAALLIVAIGLVPVAVLVRLGRPPATLEARP</sequence>
<dbReference type="CDD" id="cd06261">
    <property type="entry name" value="TM_PBP2"/>
    <property type="match status" value="1"/>
</dbReference>
<dbReference type="AlphaFoldDB" id="A0A0H5BCD7"/>
<feature type="transmembrane region" description="Helical" evidence="8">
    <location>
        <begin position="60"/>
        <end position="83"/>
    </location>
</feature>
<dbReference type="Pfam" id="PF00528">
    <property type="entry name" value="BPD_transp_1"/>
    <property type="match status" value="1"/>
</dbReference>
<gene>
    <name evidence="11" type="primary">modB_2</name>
    <name evidence="10" type="ORF">BV133_2262</name>
    <name evidence="11" type="ORF">BVIRIDIS_18920</name>
</gene>
<comment type="subcellular location">
    <subcellularLocation>
        <location evidence="1">Cell inner membrane</location>
        <topology evidence="1">Multi-pass membrane protein</topology>
    </subcellularLocation>
    <subcellularLocation>
        <location evidence="8">Cell membrane</location>
        <topology evidence="8">Multi-pass membrane protein</topology>
    </subcellularLocation>
</comment>
<dbReference type="PANTHER" id="PTHR43357">
    <property type="entry name" value="INNER MEMBRANE ABC TRANSPORTER PERMEASE PROTEIN YDCV"/>
    <property type="match status" value="1"/>
</dbReference>
<feature type="transmembrane region" description="Helical" evidence="8">
    <location>
        <begin position="379"/>
        <end position="399"/>
    </location>
</feature>
<keyword evidence="5 8" id="KW-0812">Transmembrane</keyword>
<reference evidence="12" key="3">
    <citation type="journal article" date="2016" name="Genome Announc.">
        <title>Revised genome sequence of the purple photosynthetic bacterium Blastochloris viridis.</title>
        <authorList>
            <person name="Liu L.N."/>
            <person name="Faulkner M."/>
            <person name="Liu X."/>
            <person name="Huang F."/>
            <person name="Darby A.C."/>
            <person name="Hall N."/>
        </authorList>
    </citation>
    <scope>NUCLEOTIDE SEQUENCE [LARGE SCALE GENOMIC DNA]</scope>
    <source>
        <strain evidence="12">ATCC 19567 / DSM 133 / F</strain>
    </source>
</reference>
<dbReference type="PANTHER" id="PTHR43357:SF3">
    <property type="entry name" value="FE(3+)-TRANSPORT SYSTEM PERMEASE PROTEIN FBPB 2"/>
    <property type="match status" value="1"/>
</dbReference>
<evidence type="ECO:0000256" key="2">
    <source>
        <dbReference type="ARBA" id="ARBA00022448"/>
    </source>
</evidence>
<feature type="transmembrane region" description="Helical" evidence="8">
    <location>
        <begin position="291"/>
        <end position="312"/>
    </location>
</feature>
<keyword evidence="4" id="KW-0997">Cell inner membrane</keyword>
<dbReference type="SUPFAM" id="SSF161098">
    <property type="entry name" value="MetI-like"/>
    <property type="match status" value="2"/>
</dbReference>
<organism evidence="11 12">
    <name type="scientific">Blastochloris viridis</name>
    <name type="common">Rhodopseudomonas viridis</name>
    <dbReference type="NCBI Taxonomy" id="1079"/>
    <lineage>
        <taxon>Bacteria</taxon>
        <taxon>Pseudomonadati</taxon>
        <taxon>Pseudomonadota</taxon>
        <taxon>Alphaproteobacteria</taxon>
        <taxon>Hyphomicrobiales</taxon>
        <taxon>Blastochloridaceae</taxon>
        <taxon>Blastochloris</taxon>
    </lineage>
</organism>
<feature type="transmembrane region" description="Helical" evidence="8">
    <location>
        <begin position="411"/>
        <end position="432"/>
    </location>
</feature>
<evidence type="ECO:0000313" key="12">
    <source>
        <dbReference type="Proteomes" id="UP000065734"/>
    </source>
</evidence>
<evidence type="ECO:0000313" key="10">
    <source>
        <dbReference type="EMBL" id="BAR99855.1"/>
    </source>
</evidence>
<evidence type="ECO:0000256" key="1">
    <source>
        <dbReference type="ARBA" id="ARBA00004429"/>
    </source>
</evidence>
<comment type="similarity">
    <text evidence="8">Belongs to the binding-protein-dependent transport system permease family.</text>
</comment>
<dbReference type="Proteomes" id="UP000065734">
    <property type="component" value="Chromosome I"/>
</dbReference>
<dbReference type="Gene3D" id="1.10.3720.10">
    <property type="entry name" value="MetI-like"/>
    <property type="match status" value="2"/>
</dbReference>
<dbReference type="KEGG" id="bvr:BVIR_2446"/>
<feature type="domain" description="ABC transmembrane type-1" evidence="9">
    <location>
        <begin position="57"/>
        <end position="262"/>
    </location>
</feature>
<protein>
    <submittedName>
        <fullName evidence="10">Ferric iron ABC transporter</fullName>
    </submittedName>
    <submittedName>
        <fullName evidence="11">Molybdenum transport system permease protein modB</fullName>
    </submittedName>
</protein>
<feature type="domain" description="ABC transmembrane type-1" evidence="9">
    <location>
        <begin position="336"/>
        <end position="543"/>
    </location>
</feature>
<dbReference type="InterPro" id="IPR035906">
    <property type="entry name" value="MetI-like_sf"/>
</dbReference>
<feature type="transmembrane region" description="Helical" evidence="8">
    <location>
        <begin position="332"/>
        <end position="358"/>
    </location>
</feature>
<feature type="transmembrane region" description="Helical" evidence="8">
    <location>
        <begin position="15"/>
        <end position="40"/>
    </location>
</feature>
<dbReference type="GO" id="GO:0005886">
    <property type="term" value="C:plasma membrane"/>
    <property type="evidence" value="ECO:0007669"/>
    <property type="project" value="UniProtKB-SubCell"/>
</dbReference>
<dbReference type="EMBL" id="AP014854">
    <property type="protein sequence ID" value="BAR99855.1"/>
    <property type="molecule type" value="Genomic_DNA"/>
</dbReference>
<keyword evidence="3" id="KW-1003">Cell membrane</keyword>